<keyword evidence="3" id="KW-1185">Reference proteome</keyword>
<feature type="compositionally biased region" description="Basic and acidic residues" evidence="1">
    <location>
        <begin position="32"/>
        <end position="54"/>
    </location>
</feature>
<evidence type="ECO:0000313" key="2">
    <source>
        <dbReference type="EMBL" id="CAG8844314.1"/>
    </source>
</evidence>
<evidence type="ECO:0000256" key="1">
    <source>
        <dbReference type="SAM" id="MobiDB-lite"/>
    </source>
</evidence>
<evidence type="ECO:0000313" key="3">
    <source>
        <dbReference type="Proteomes" id="UP000789901"/>
    </source>
</evidence>
<feature type="non-terminal residue" evidence="2">
    <location>
        <position position="63"/>
    </location>
</feature>
<reference evidence="2 3" key="1">
    <citation type="submission" date="2021-06" db="EMBL/GenBank/DDBJ databases">
        <authorList>
            <person name="Kallberg Y."/>
            <person name="Tangrot J."/>
            <person name="Rosling A."/>
        </authorList>
    </citation>
    <scope>NUCLEOTIDE SEQUENCE [LARGE SCALE GENOMIC DNA]</scope>
    <source>
        <strain evidence="2 3">120-4 pot B 10/14</strain>
    </source>
</reference>
<protein>
    <submittedName>
        <fullName evidence="2">25253_t:CDS:1</fullName>
    </submittedName>
</protein>
<gene>
    <name evidence="2" type="ORF">GMARGA_LOCUS37030</name>
</gene>
<feature type="region of interest" description="Disordered" evidence="1">
    <location>
        <begin position="1"/>
        <end position="63"/>
    </location>
</feature>
<accession>A0ABN7WZ90</accession>
<feature type="non-terminal residue" evidence="2">
    <location>
        <position position="1"/>
    </location>
</feature>
<comment type="caution">
    <text evidence="2">The sequence shown here is derived from an EMBL/GenBank/DDBJ whole genome shotgun (WGS) entry which is preliminary data.</text>
</comment>
<dbReference type="EMBL" id="CAJVQB010075418">
    <property type="protein sequence ID" value="CAG8844314.1"/>
    <property type="molecule type" value="Genomic_DNA"/>
</dbReference>
<sequence length="63" mass="6907">QSNKEKDLEVSTEHSVIFKGGPSSLATQITSKHHEEEVHKIPDDSEGSRQHNDPQQETLSAGA</sequence>
<dbReference type="Proteomes" id="UP000789901">
    <property type="component" value="Unassembled WGS sequence"/>
</dbReference>
<organism evidence="2 3">
    <name type="scientific">Gigaspora margarita</name>
    <dbReference type="NCBI Taxonomy" id="4874"/>
    <lineage>
        <taxon>Eukaryota</taxon>
        <taxon>Fungi</taxon>
        <taxon>Fungi incertae sedis</taxon>
        <taxon>Mucoromycota</taxon>
        <taxon>Glomeromycotina</taxon>
        <taxon>Glomeromycetes</taxon>
        <taxon>Diversisporales</taxon>
        <taxon>Gigasporaceae</taxon>
        <taxon>Gigaspora</taxon>
    </lineage>
</organism>
<feature type="compositionally biased region" description="Basic and acidic residues" evidence="1">
    <location>
        <begin position="1"/>
        <end position="12"/>
    </location>
</feature>
<name>A0ABN7WZ90_GIGMA</name>
<proteinExistence type="predicted"/>